<protein>
    <submittedName>
        <fullName evidence="9">Peptide ABC transporter permease</fullName>
    </submittedName>
</protein>
<reference evidence="10" key="1">
    <citation type="journal article" date="2019" name="Int. J. Syst. Evol. Microbiol.">
        <title>The Global Catalogue of Microorganisms (GCM) 10K type strain sequencing project: providing services to taxonomists for standard genome sequencing and annotation.</title>
        <authorList>
            <consortium name="The Broad Institute Genomics Platform"/>
            <consortium name="The Broad Institute Genome Sequencing Center for Infectious Disease"/>
            <person name="Wu L."/>
            <person name="Ma J."/>
        </authorList>
    </citation>
    <scope>NUCLEOTIDE SEQUENCE [LARGE SCALE GENOMIC DNA]</scope>
    <source>
        <strain evidence="10">NBRC 108725</strain>
    </source>
</reference>
<evidence type="ECO:0000256" key="7">
    <source>
        <dbReference type="RuleBase" id="RU363032"/>
    </source>
</evidence>
<accession>A0ABN6XPT1</accession>
<gene>
    <name evidence="9" type="ORF">GCM10025866_20670</name>
</gene>
<evidence type="ECO:0000256" key="5">
    <source>
        <dbReference type="ARBA" id="ARBA00022989"/>
    </source>
</evidence>
<keyword evidence="4 7" id="KW-0812">Transmembrane</keyword>
<dbReference type="Gene3D" id="1.10.3720.10">
    <property type="entry name" value="MetI-like"/>
    <property type="match status" value="1"/>
</dbReference>
<evidence type="ECO:0000313" key="9">
    <source>
        <dbReference type="EMBL" id="BDZ46158.1"/>
    </source>
</evidence>
<keyword evidence="5 7" id="KW-1133">Transmembrane helix</keyword>
<sequence length="326" mass="35731">MILYLLRRVLNYVILTVIASCGAYMLASATMNPTYPLEQRHPRPPQSTIDSLRDAWGVNPDVPLIERTWTWFTGVLHGDFGLGVNNHPVADALFSRAGVSLQLLLIGSILGAVLGVVLGVWGAVRQYRASDQVVTYGSYFIIAMPTYVLAYVLMLIAIFVNSVLGFHLLAFVGQYSADQPAGFFPQLWDRATHLFLPTLVLVLGAAASYSRYQRSAMLDVLGSDYIRTARAKGLLRGRALVRHGVRVALIPMSTYFAYSFGLLVTGATILEIVFSWHGMGELSVISIQKEDVNSIAGSTFFVAVLILCSSTLSEVLNAALDPRVRR</sequence>
<dbReference type="SUPFAM" id="SSF161098">
    <property type="entry name" value="MetI-like"/>
    <property type="match status" value="1"/>
</dbReference>
<comment type="similarity">
    <text evidence="7">Belongs to the binding-protein-dependent transport system permease family.</text>
</comment>
<evidence type="ECO:0000313" key="10">
    <source>
        <dbReference type="Proteomes" id="UP001321498"/>
    </source>
</evidence>
<feature type="domain" description="ABC transmembrane type-1" evidence="8">
    <location>
        <begin position="97"/>
        <end position="317"/>
    </location>
</feature>
<feature type="transmembrane region" description="Helical" evidence="7">
    <location>
        <begin position="296"/>
        <end position="320"/>
    </location>
</feature>
<evidence type="ECO:0000256" key="6">
    <source>
        <dbReference type="ARBA" id="ARBA00023136"/>
    </source>
</evidence>
<dbReference type="PANTHER" id="PTHR43163:SF9">
    <property type="entry name" value="ABC TRANSPORTER PERMEASE PROTEIN"/>
    <property type="match status" value="1"/>
</dbReference>
<dbReference type="PANTHER" id="PTHR43163">
    <property type="entry name" value="DIPEPTIDE TRANSPORT SYSTEM PERMEASE PROTEIN DPPB-RELATED"/>
    <property type="match status" value="1"/>
</dbReference>
<feature type="transmembrane region" description="Helical" evidence="7">
    <location>
        <begin position="9"/>
        <end position="27"/>
    </location>
</feature>
<dbReference type="RefSeq" id="WP_286276254.1">
    <property type="nucleotide sequence ID" value="NZ_AP027731.1"/>
</dbReference>
<proteinExistence type="inferred from homology"/>
<feature type="transmembrane region" description="Helical" evidence="7">
    <location>
        <begin position="191"/>
        <end position="209"/>
    </location>
</feature>
<evidence type="ECO:0000256" key="2">
    <source>
        <dbReference type="ARBA" id="ARBA00022448"/>
    </source>
</evidence>
<evidence type="ECO:0000259" key="8">
    <source>
        <dbReference type="PROSITE" id="PS50928"/>
    </source>
</evidence>
<dbReference type="EMBL" id="AP027731">
    <property type="protein sequence ID" value="BDZ46158.1"/>
    <property type="molecule type" value="Genomic_DNA"/>
</dbReference>
<dbReference type="PROSITE" id="PS50928">
    <property type="entry name" value="ABC_TM1"/>
    <property type="match status" value="1"/>
</dbReference>
<dbReference type="InterPro" id="IPR000515">
    <property type="entry name" value="MetI-like"/>
</dbReference>
<organism evidence="9 10">
    <name type="scientific">Naasia aerilata</name>
    <dbReference type="NCBI Taxonomy" id="1162966"/>
    <lineage>
        <taxon>Bacteria</taxon>
        <taxon>Bacillati</taxon>
        <taxon>Actinomycetota</taxon>
        <taxon>Actinomycetes</taxon>
        <taxon>Micrococcales</taxon>
        <taxon>Microbacteriaceae</taxon>
        <taxon>Naasia</taxon>
    </lineage>
</organism>
<feature type="transmembrane region" description="Helical" evidence="7">
    <location>
        <begin position="103"/>
        <end position="124"/>
    </location>
</feature>
<evidence type="ECO:0000256" key="1">
    <source>
        <dbReference type="ARBA" id="ARBA00004651"/>
    </source>
</evidence>
<feature type="transmembrane region" description="Helical" evidence="7">
    <location>
        <begin position="255"/>
        <end position="276"/>
    </location>
</feature>
<dbReference type="InterPro" id="IPR035906">
    <property type="entry name" value="MetI-like_sf"/>
</dbReference>
<comment type="subcellular location">
    <subcellularLocation>
        <location evidence="1 7">Cell membrane</location>
        <topology evidence="1 7">Multi-pass membrane protein</topology>
    </subcellularLocation>
</comment>
<dbReference type="Pfam" id="PF00528">
    <property type="entry name" value="BPD_transp_1"/>
    <property type="match status" value="1"/>
</dbReference>
<dbReference type="Proteomes" id="UP001321498">
    <property type="component" value="Chromosome"/>
</dbReference>
<keyword evidence="2 7" id="KW-0813">Transport</keyword>
<keyword evidence="3" id="KW-1003">Cell membrane</keyword>
<evidence type="ECO:0000256" key="3">
    <source>
        <dbReference type="ARBA" id="ARBA00022475"/>
    </source>
</evidence>
<dbReference type="CDD" id="cd06261">
    <property type="entry name" value="TM_PBP2"/>
    <property type="match status" value="1"/>
</dbReference>
<evidence type="ECO:0000256" key="4">
    <source>
        <dbReference type="ARBA" id="ARBA00022692"/>
    </source>
</evidence>
<keyword evidence="10" id="KW-1185">Reference proteome</keyword>
<name>A0ABN6XPT1_9MICO</name>
<dbReference type="PROSITE" id="PS51257">
    <property type="entry name" value="PROKAR_LIPOPROTEIN"/>
    <property type="match status" value="1"/>
</dbReference>
<feature type="transmembrane region" description="Helical" evidence="7">
    <location>
        <begin position="136"/>
        <end position="160"/>
    </location>
</feature>
<keyword evidence="6 7" id="KW-0472">Membrane</keyword>